<proteinExistence type="predicted"/>
<evidence type="ECO:0000256" key="1">
    <source>
        <dbReference type="SAM" id="MobiDB-lite"/>
    </source>
</evidence>
<evidence type="ECO:0000313" key="4">
    <source>
        <dbReference type="Proteomes" id="UP000007076"/>
    </source>
</evidence>
<organism evidence="3 4">
    <name type="scientific">Kitasatospora setae (strain ATCC 33774 / DSM 43861 / JCM 3304 / KCC A-0304 / NBRC 14216 / KM-6054)</name>
    <name type="common">Streptomyces setae</name>
    <dbReference type="NCBI Taxonomy" id="452652"/>
    <lineage>
        <taxon>Bacteria</taxon>
        <taxon>Bacillati</taxon>
        <taxon>Actinomycetota</taxon>
        <taxon>Actinomycetes</taxon>
        <taxon>Kitasatosporales</taxon>
        <taxon>Streptomycetaceae</taxon>
        <taxon>Kitasatospora</taxon>
    </lineage>
</organism>
<accession>E4NDL2</accession>
<keyword evidence="4" id="KW-1185">Reference proteome</keyword>
<feature type="region of interest" description="Disordered" evidence="1">
    <location>
        <begin position="1"/>
        <end position="23"/>
    </location>
</feature>
<protein>
    <submittedName>
        <fullName evidence="3">Uncharacterized protein</fullName>
    </submittedName>
</protein>
<feature type="transmembrane region" description="Helical" evidence="2">
    <location>
        <begin position="24"/>
        <end position="47"/>
    </location>
</feature>
<dbReference type="STRING" id="452652.KSE_34860"/>
<dbReference type="AlphaFoldDB" id="E4NDL2"/>
<keyword evidence="2" id="KW-0472">Membrane</keyword>
<evidence type="ECO:0000313" key="3">
    <source>
        <dbReference type="EMBL" id="BAJ29293.1"/>
    </source>
</evidence>
<keyword evidence="2" id="KW-0812">Transmembrane</keyword>
<dbReference type="HOGENOM" id="CLU_2717023_0_0_11"/>
<gene>
    <name evidence="3" type="ordered locus">KSE_34860</name>
</gene>
<keyword evidence="2" id="KW-1133">Transmembrane helix</keyword>
<evidence type="ECO:0000256" key="2">
    <source>
        <dbReference type="SAM" id="Phobius"/>
    </source>
</evidence>
<sequence length="72" mass="7491">MGGAMEAVERPHHGRHRGDHRDPVGTALTVLWGLGHLVTLALLGVAADHQLSADHPVAAPPAQALPDHDTTA</sequence>
<dbReference type="KEGG" id="ksk:KSE_34860"/>
<dbReference type="Proteomes" id="UP000007076">
    <property type="component" value="Chromosome"/>
</dbReference>
<name>E4NDL2_KITSK</name>
<dbReference type="eggNOG" id="ENOG50324XC">
    <property type="taxonomic scope" value="Bacteria"/>
</dbReference>
<dbReference type="EMBL" id="AP010968">
    <property type="protein sequence ID" value="BAJ29293.1"/>
    <property type="molecule type" value="Genomic_DNA"/>
</dbReference>
<reference evidence="3 4" key="1">
    <citation type="journal article" date="2010" name="DNA Res.">
        <title>Genome sequence of Kitasatospora setae NBRC 14216T: an evolutionary snapshot of the family Streptomycetaceae.</title>
        <authorList>
            <person name="Ichikawa N."/>
            <person name="Oguchi A."/>
            <person name="Ikeda H."/>
            <person name="Ishikawa J."/>
            <person name="Kitani S."/>
            <person name="Watanabe Y."/>
            <person name="Nakamura S."/>
            <person name="Katano Y."/>
            <person name="Kishi E."/>
            <person name="Sasagawa M."/>
            <person name="Ankai A."/>
            <person name="Fukui S."/>
            <person name="Hashimoto Y."/>
            <person name="Kamata S."/>
            <person name="Otoguro M."/>
            <person name="Tanikawa S."/>
            <person name="Nihira T."/>
            <person name="Horinouchi S."/>
            <person name="Ohnishi Y."/>
            <person name="Hayakawa M."/>
            <person name="Kuzuyama T."/>
            <person name="Arisawa A."/>
            <person name="Nomoto F."/>
            <person name="Miura H."/>
            <person name="Takahashi Y."/>
            <person name="Fujita N."/>
        </authorList>
    </citation>
    <scope>NUCLEOTIDE SEQUENCE [LARGE SCALE GENOMIC DNA]</scope>
    <source>
        <strain evidence="4">ATCC 33774 / DSM 43861 / JCM 3304 / KCC A-0304 / NBRC 14216 / KM-6054</strain>
    </source>
</reference>